<sequence>MEKSELVSELKCWCRGEALDQTHSLMTIVPEDVEISEVEERLGTIKSLGRVRVRGRNFSARLNRRMVLCECKESVNEERVPSEVVAMDGGEAWPVIIIGKAQAAAEEFNSKLQGLLHSEGKTMEDLKSLFPSTPPPTSSTESILRAVGDFLDKTSKPADGGSYGRLRIFSGTLPTPPGEEPFDHWLEQAWLMVEETEYSDREKRRRLIGSLKGPALEIVKAIRHANSDASAKECLEALESAFGSAESGDDLYFAFRLMQQQKGEKLSDFLRRLERSLAKVIQRGGLPASCMDRARLEQLLRGAIASDLMLIQLRLRERKTAPPNFLQLLTEIRAEEEYESSRKKLSASVHQVHANPEPESTPIRGETLKAKLFCPCWEPWGVRGKSSGANMLATWFTPTTVPNVTLQGTHPIS</sequence>
<dbReference type="Pfam" id="PF14893">
    <property type="entry name" value="PNMA"/>
    <property type="match status" value="1"/>
</dbReference>
<dbReference type="Ensembl" id="ENSFHET00000014841.1">
    <property type="protein sequence ID" value="ENSFHEP00000000853.1"/>
    <property type="gene ID" value="ENSFHEG00000001602.1"/>
</dbReference>
<feature type="domain" description="Paraneoplastic antigen Ma-like C-terminal" evidence="1">
    <location>
        <begin position="169"/>
        <end position="329"/>
    </location>
</feature>
<dbReference type="Proteomes" id="UP000265000">
    <property type="component" value="Unplaced"/>
</dbReference>
<feature type="domain" description="Paraneoplastic antigen Ma-like N-terminal" evidence="2">
    <location>
        <begin position="9"/>
        <end position="96"/>
    </location>
</feature>
<reference evidence="3" key="1">
    <citation type="submission" date="2025-08" db="UniProtKB">
        <authorList>
            <consortium name="Ensembl"/>
        </authorList>
    </citation>
    <scope>IDENTIFICATION</scope>
</reference>
<evidence type="ECO:0000259" key="1">
    <source>
        <dbReference type="Pfam" id="PF14893"/>
    </source>
</evidence>
<proteinExistence type="predicted"/>
<reference evidence="3" key="2">
    <citation type="submission" date="2025-09" db="UniProtKB">
        <authorList>
            <consortium name="Ensembl"/>
        </authorList>
    </citation>
    <scope>IDENTIFICATION</scope>
</reference>
<dbReference type="InterPro" id="IPR026523">
    <property type="entry name" value="PNMA"/>
</dbReference>
<protein>
    <submittedName>
        <fullName evidence="3">Uncharacterized protein</fullName>
    </submittedName>
</protein>
<dbReference type="AlphaFoldDB" id="A0A3Q2SPC9"/>
<dbReference type="PANTHER" id="PTHR23095">
    <property type="entry name" value="PARANEOPLASTIC ANTIGEN"/>
    <property type="match status" value="1"/>
</dbReference>
<keyword evidence="4" id="KW-1185">Reference proteome</keyword>
<accession>A0A3Q2SPC9</accession>
<evidence type="ECO:0000313" key="4">
    <source>
        <dbReference type="Proteomes" id="UP000265000"/>
    </source>
</evidence>
<evidence type="ECO:0000313" key="3">
    <source>
        <dbReference type="Ensembl" id="ENSFHEP00000000853.1"/>
    </source>
</evidence>
<dbReference type="InterPro" id="IPR048271">
    <property type="entry name" value="PNMA_N"/>
</dbReference>
<evidence type="ECO:0000259" key="2">
    <source>
        <dbReference type="Pfam" id="PF20846"/>
    </source>
</evidence>
<dbReference type="GeneTree" id="ENSGT01030000234522"/>
<name>A0A3Q2SPC9_FUNHE</name>
<organism evidence="3 4">
    <name type="scientific">Fundulus heteroclitus</name>
    <name type="common">Killifish</name>
    <name type="synonym">Mummichog</name>
    <dbReference type="NCBI Taxonomy" id="8078"/>
    <lineage>
        <taxon>Eukaryota</taxon>
        <taxon>Metazoa</taxon>
        <taxon>Chordata</taxon>
        <taxon>Craniata</taxon>
        <taxon>Vertebrata</taxon>
        <taxon>Euteleostomi</taxon>
        <taxon>Actinopterygii</taxon>
        <taxon>Neopterygii</taxon>
        <taxon>Teleostei</taxon>
        <taxon>Neoteleostei</taxon>
        <taxon>Acanthomorphata</taxon>
        <taxon>Ovalentaria</taxon>
        <taxon>Atherinomorphae</taxon>
        <taxon>Cyprinodontiformes</taxon>
        <taxon>Fundulidae</taxon>
        <taxon>Fundulus</taxon>
    </lineage>
</organism>
<dbReference type="PANTHER" id="PTHR23095:SF51">
    <property type="entry name" value="PARANEOPLASTIC ANTIGEN MA1 HOMOLOG-RELATED"/>
    <property type="match status" value="1"/>
</dbReference>
<dbReference type="STRING" id="8078.ENSFHEP00000000853"/>
<dbReference type="InterPro" id="IPR048270">
    <property type="entry name" value="PNMA_C"/>
</dbReference>
<dbReference type="Pfam" id="PF20846">
    <property type="entry name" value="PNMA_N"/>
    <property type="match status" value="1"/>
</dbReference>